<dbReference type="GO" id="GO:0000160">
    <property type="term" value="P:phosphorelay signal transduction system"/>
    <property type="evidence" value="ECO:0007669"/>
    <property type="project" value="InterPro"/>
</dbReference>
<dbReference type="InterPro" id="IPR011006">
    <property type="entry name" value="CheY-like_superfamily"/>
</dbReference>
<dbReference type="GO" id="GO:0003677">
    <property type="term" value="F:DNA binding"/>
    <property type="evidence" value="ECO:0007669"/>
    <property type="project" value="UniProtKB-KW"/>
</dbReference>
<dbReference type="FunFam" id="1.10.10.10:FF:000153">
    <property type="entry name" value="LuxR family transcriptional regulator"/>
    <property type="match status" value="1"/>
</dbReference>
<accession>A0A9X7VYI8</accession>
<evidence type="ECO:0000256" key="2">
    <source>
        <dbReference type="ARBA" id="ARBA00023015"/>
    </source>
</evidence>
<evidence type="ECO:0000256" key="4">
    <source>
        <dbReference type="ARBA" id="ARBA00023163"/>
    </source>
</evidence>
<evidence type="ECO:0000313" key="8">
    <source>
        <dbReference type="EMBL" id="QSO47110.1"/>
    </source>
</evidence>
<keyword evidence="3" id="KW-0238">DNA-binding</keyword>
<dbReference type="KEGG" id="afx:JZ786_22320"/>
<keyword evidence="2" id="KW-0805">Transcription regulation</keyword>
<dbReference type="Pfam" id="PF00072">
    <property type="entry name" value="Response_reg"/>
    <property type="match status" value="1"/>
</dbReference>
<sequence length="219" mass="24835">MQTPPYQIMVADDSERARKAVRIILESDSHFVVQAEAVNGQDAVLKARQYHPDLILMDINMPNMNGLEATRIIKQELPETRIVILSVSDDATDLFDAIRSGAQGYLVKRLEPEDWIAYLYGVMNDETRVPRDIAEKLLSEFRSDTVPKTDATAALELTSREREIIDLVCTGATNKEIAAMLFISENTVKNHLKNIMAKLHLQNRVQLILYAKNHMKSQK</sequence>
<dbReference type="InterPro" id="IPR058245">
    <property type="entry name" value="NreC/VraR/RcsB-like_REC"/>
</dbReference>
<dbReference type="InterPro" id="IPR039420">
    <property type="entry name" value="WalR-like"/>
</dbReference>
<evidence type="ECO:0000256" key="3">
    <source>
        <dbReference type="ARBA" id="ARBA00023125"/>
    </source>
</evidence>
<dbReference type="CDD" id="cd17535">
    <property type="entry name" value="REC_NarL-like"/>
    <property type="match status" value="1"/>
</dbReference>
<dbReference type="SUPFAM" id="SSF52172">
    <property type="entry name" value="CheY-like"/>
    <property type="match status" value="1"/>
</dbReference>
<feature type="domain" description="HTH luxR-type" evidence="6">
    <location>
        <begin position="150"/>
        <end position="215"/>
    </location>
</feature>
<dbReference type="CDD" id="cd06170">
    <property type="entry name" value="LuxR_C_like"/>
    <property type="match status" value="1"/>
</dbReference>
<name>A0A9X7VYI8_9BACL</name>
<proteinExistence type="predicted"/>
<dbReference type="PROSITE" id="PS50043">
    <property type="entry name" value="HTH_LUXR_2"/>
    <property type="match status" value="1"/>
</dbReference>
<keyword evidence="1 5" id="KW-0597">Phosphoprotein</keyword>
<dbReference type="SMART" id="SM00448">
    <property type="entry name" value="REC"/>
    <property type="match status" value="1"/>
</dbReference>
<gene>
    <name evidence="8" type="ORF">JZ786_22320</name>
</gene>
<dbReference type="InterPro" id="IPR001789">
    <property type="entry name" value="Sig_transdc_resp-reg_receiver"/>
</dbReference>
<evidence type="ECO:0000313" key="9">
    <source>
        <dbReference type="Proteomes" id="UP000663505"/>
    </source>
</evidence>
<dbReference type="PRINTS" id="PR00038">
    <property type="entry name" value="HTHLUXR"/>
</dbReference>
<evidence type="ECO:0000259" key="6">
    <source>
        <dbReference type="PROSITE" id="PS50043"/>
    </source>
</evidence>
<dbReference type="PROSITE" id="PS00622">
    <property type="entry name" value="HTH_LUXR_1"/>
    <property type="match status" value="1"/>
</dbReference>
<dbReference type="PROSITE" id="PS50110">
    <property type="entry name" value="RESPONSE_REGULATORY"/>
    <property type="match status" value="1"/>
</dbReference>
<keyword evidence="9" id="KW-1185">Reference proteome</keyword>
<feature type="domain" description="Response regulatory" evidence="7">
    <location>
        <begin position="7"/>
        <end position="123"/>
    </location>
</feature>
<dbReference type="InterPro" id="IPR000792">
    <property type="entry name" value="Tscrpt_reg_LuxR_C"/>
</dbReference>
<dbReference type="RefSeq" id="WP_206656472.1">
    <property type="nucleotide sequence ID" value="NZ_CP071182.1"/>
</dbReference>
<keyword evidence="4" id="KW-0804">Transcription</keyword>
<reference evidence="8 9" key="1">
    <citation type="submission" date="2021-02" db="EMBL/GenBank/DDBJ databases">
        <title>Alicyclobacillus curvatus sp. nov. and Alicyclobacillus mengziensis sp. nov., two acidophilic bacteria isolated from acid mine drainage.</title>
        <authorList>
            <person name="Huang Y."/>
        </authorList>
    </citation>
    <scope>NUCLEOTIDE SEQUENCE [LARGE SCALE GENOMIC DNA]</scope>
    <source>
        <strain evidence="8 9">S30H14</strain>
    </source>
</reference>
<dbReference type="EMBL" id="CP071182">
    <property type="protein sequence ID" value="QSO47110.1"/>
    <property type="molecule type" value="Genomic_DNA"/>
</dbReference>
<dbReference type="GO" id="GO:0006355">
    <property type="term" value="P:regulation of DNA-templated transcription"/>
    <property type="evidence" value="ECO:0007669"/>
    <property type="project" value="InterPro"/>
</dbReference>
<organism evidence="8 9">
    <name type="scientific">Alicyclobacillus mengziensis</name>
    <dbReference type="NCBI Taxonomy" id="2931921"/>
    <lineage>
        <taxon>Bacteria</taxon>
        <taxon>Bacillati</taxon>
        <taxon>Bacillota</taxon>
        <taxon>Bacilli</taxon>
        <taxon>Bacillales</taxon>
        <taxon>Alicyclobacillaceae</taxon>
        <taxon>Alicyclobacillus</taxon>
    </lineage>
</organism>
<dbReference type="Pfam" id="PF00196">
    <property type="entry name" value="GerE"/>
    <property type="match status" value="1"/>
</dbReference>
<dbReference type="SUPFAM" id="SSF46894">
    <property type="entry name" value="C-terminal effector domain of the bipartite response regulators"/>
    <property type="match status" value="1"/>
</dbReference>
<dbReference type="SMART" id="SM00421">
    <property type="entry name" value="HTH_LUXR"/>
    <property type="match status" value="1"/>
</dbReference>
<dbReference type="Proteomes" id="UP000663505">
    <property type="component" value="Chromosome"/>
</dbReference>
<dbReference type="Gene3D" id="3.40.50.2300">
    <property type="match status" value="1"/>
</dbReference>
<evidence type="ECO:0000256" key="1">
    <source>
        <dbReference type="ARBA" id="ARBA00022553"/>
    </source>
</evidence>
<evidence type="ECO:0000259" key="7">
    <source>
        <dbReference type="PROSITE" id="PS50110"/>
    </source>
</evidence>
<evidence type="ECO:0000256" key="5">
    <source>
        <dbReference type="PROSITE-ProRule" id="PRU00169"/>
    </source>
</evidence>
<dbReference type="PANTHER" id="PTHR43214">
    <property type="entry name" value="TWO-COMPONENT RESPONSE REGULATOR"/>
    <property type="match status" value="1"/>
</dbReference>
<feature type="modified residue" description="4-aspartylphosphate" evidence="5">
    <location>
        <position position="58"/>
    </location>
</feature>
<dbReference type="InterPro" id="IPR016032">
    <property type="entry name" value="Sig_transdc_resp-reg_C-effctor"/>
</dbReference>
<dbReference type="AlphaFoldDB" id="A0A9X7VYI8"/>
<protein>
    <submittedName>
        <fullName evidence="8">Response regulator transcription factor</fullName>
    </submittedName>
</protein>